<name>A0A926NJI2_9BACI</name>
<protein>
    <submittedName>
        <fullName evidence="1">Uncharacterized protein</fullName>
    </submittedName>
</protein>
<accession>A0A926NJI2</accession>
<reference evidence="1" key="1">
    <citation type="submission" date="2020-09" db="EMBL/GenBank/DDBJ databases">
        <title>A novel bacterium of genus Bacillus, isolated from South China Sea.</title>
        <authorList>
            <person name="Huang H."/>
            <person name="Mo K."/>
            <person name="Hu Y."/>
        </authorList>
    </citation>
    <scope>NUCLEOTIDE SEQUENCE</scope>
    <source>
        <strain evidence="1">IB182487</strain>
    </source>
</reference>
<evidence type="ECO:0000313" key="1">
    <source>
        <dbReference type="EMBL" id="MBD1382225.1"/>
    </source>
</evidence>
<evidence type="ECO:0000313" key="2">
    <source>
        <dbReference type="Proteomes" id="UP000626844"/>
    </source>
</evidence>
<dbReference type="Gene3D" id="3.40.190.10">
    <property type="entry name" value="Periplasmic binding protein-like II"/>
    <property type="match status" value="1"/>
</dbReference>
<comment type="caution">
    <text evidence="1">The sequence shown here is derived from an EMBL/GenBank/DDBJ whole genome shotgun (WGS) entry which is preliminary data.</text>
</comment>
<dbReference type="EMBL" id="JACXAI010000027">
    <property type="protein sequence ID" value="MBD1382225.1"/>
    <property type="molecule type" value="Genomic_DNA"/>
</dbReference>
<organism evidence="1 2">
    <name type="scientific">Metabacillus arenae</name>
    <dbReference type="NCBI Taxonomy" id="2771434"/>
    <lineage>
        <taxon>Bacteria</taxon>
        <taxon>Bacillati</taxon>
        <taxon>Bacillota</taxon>
        <taxon>Bacilli</taxon>
        <taxon>Bacillales</taxon>
        <taxon>Bacillaceae</taxon>
        <taxon>Metabacillus</taxon>
    </lineage>
</organism>
<sequence>MPTAPHLKSKPLNEAMKKDEEFSAEDFVPTFLQLGKLNEKLYGLPVYRTTQVMRAGNINSTIIGTILALRQYKPPPNPNNYTFQNK</sequence>
<keyword evidence="2" id="KW-1185">Reference proteome</keyword>
<proteinExistence type="predicted"/>
<dbReference type="Proteomes" id="UP000626844">
    <property type="component" value="Unassembled WGS sequence"/>
</dbReference>
<dbReference type="RefSeq" id="WP_191160213.1">
    <property type="nucleotide sequence ID" value="NZ_JACXAI010000027.1"/>
</dbReference>
<dbReference type="AlphaFoldDB" id="A0A926NJI2"/>
<gene>
    <name evidence="1" type="ORF">IC621_18555</name>
</gene>